<feature type="compositionally biased region" description="Gly residues" evidence="1">
    <location>
        <begin position="180"/>
        <end position="197"/>
    </location>
</feature>
<organism evidence="2 3">
    <name type="scientific">Laetiporus sulphureus 93-53</name>
    <dbReference type="NCBI Taxonomy" id="1314785"/>
    <lineage>
        <taxon>Eukaryota</taxon>
        <taxon>Fungi</taxon>
        <taxon>Dikarya</taxon>
        <taxon>Basidiomycota</taxon>
        <taxon>Agaricomycotina</taxon>
        <taxon>Agaricomycetes</taxon>
        <taxon>Polyporales</taxon>
        <taxon>Laetiporus</taxon>
    </lineage>
</organism>
<feature type="compositionally biased region" description="Basic residues" evidence="1">
    <location>
        <begin position="524"/>
        <end position="533"/>
    </location>
</feature>
<dbReference type="OrthoDB" id="3254051at2759"/>
<gene>
    <name evidence="2" type="ORF">LAESUDRAFT_756351</name>
</gene>
<protein>
    <submittedName>
        <fullName evidence="2">Uncharacterized protein</fullName>
    </submittedName>
</protein>
<dbReference type="EMBL" id="KV427610">
    <property type="protein sequence ID" value="KZT10161.1"/>
    <property type="molecule type" value="Genomic_DNA"/>
</dbReference>
<dbReference type="AlphaFoldDB" id="A0A165GCK7"/>
<feature type="region of interest" description="Disordered" evidence="1">
    <location>
        <begin position="29"/>
        <end position="65"/>
    </location>
</feature>
<keyword evidence="3" id="KW-1185">Reference proteome</keyword>
<dbReference type="Proteomes" id="UP000076871">
    <property type="component" value="Unassembled WGS sequence"/>
</dbReference>
<feature type="region of interest" description="Disordered" evidence="1">
    <location>
        <begin position="603"/>
        <end position="623"/>
    </location>
</feature>
<evidence type="ECO:0000313" key="3">
    <source>
        <dbReference type="Proteomes" id="UP000076871"/>
    </source>
</evidence>
<feature type="region of interest" description="Disordered" evidence="1">
    <location>
        <begin position="87"/>
        <end position="230"/>
    </location>
</feature>
<sequence length="644" mass="69221">MSVDAHDYIPPLAFEPFAVSVTQPELAAALPVPTPPGASARRGTSDGPHAHRNGLGPWHASTRIPLHGPRLSRRQLLQRGLALGLAAQQAPIPSSPPVRGASLPTPNTDSRDDPAPQSSTRQHAYVDNEPYSPVPVTPPSYIADGVSRSTSDAVPNSLPRKISEDDRGTLHRRRRRATTGGDGEQRGGGLSTDGQGMGSADRGRGLEAKAHSISRPSTSALDRRSDHKQDLPRAVLVNSILASSKEQAAATDVAGKHVDAANPRYSILDSASILSSRPASALSEEMIDQLETLAEGLRALSVGSNGPPDSPAPTQTVYTPVRPLVRVSSPKHGPRACSPQLQPAMQRAGNPRVEKEPVSQAQAQAPACGPVEGADMEGRSEMETTQMDESVSYCSSAKGKCKTASIEMEHVEEQVPEGTMQPVEDHPAEPNLDDLEPLHIYDPHNAPEFLVGTSTSLLVQATPGYHSIVRPRAHPAHRRRNGPRRRPGALVLALGSQLDHHGSDDGHESTPADSTPHTGDSRSRSRSRSHSRSRQPQAPRPQDLDLKALELLVGPMESRSKPKPKAKEKPKLRVAPVQVAAIGRSPKLSPLERADKPLVTRYPTRPLLSPASPPATNGPMLGRNPVRRHAVFASFVRWFRRWTR</sequence>
<dbReference type="GeneID" id="63829187"/>
<feature type="compositionally biased region" description="Basic and acidic residues" evidence="1">
    <location>
        <begin position="201"/>
        <end position="210"/>
    </location>
</feature>
<dbReference type="RefSeq" id="XP_040767901.1">
    <property type="nucleotide sequence ID" value="XM_040912159.1"/>
</dbReference>
<name>A0A165GCK7_9APHY</name>
<accession>A0A165GCK7</accession>
<dbReference type="InParanoid" id="A0A165GCK7"/>
<evidence type="ECO:0000313" key="2">
    <source>
        <dbReference type="EMBL" id="KZT10161.1"/>
    </source>
</evidence>
<feature type="compositionally biased region" description="Basic and acidic residues" evidence="1">
    <location>
        <begin position="498"/>
        <end position="510"/>
    </location>
</feature>
<evidence type="ECO:0000256" key="1">
    <source>
        <dbReference type="SAM" id="MobiDB-lite"/>
    </source>
</evidence>
<feature type="region of interest" description="Disordered" evidence="1">
    <location>
        <begin position="498"/>
        <end position="573"/>
    </location>
</feature>
<proteinExistence type="predicted"/>
<feature type="compositionally biased region" description="Basic and acidic residues" evidence="1">
    <location>
        <begin position="221"/>
        <end position="230"/>
    </location>
</feature>
<reference evidence="2 3" key="1">
    <citation type="journal article" date="2016" name="Mol. Biol. Evol.">
        <title>Comparative Genomics of Early-Diverging Mushroom-Forming Fungi Provides Insights into the Origins of Lignocellulose Decay Capabilities.</title>
        <authorList>
            <person name="Nagy L.G."/>
            <person name="Riley R."/>
            <person name="Tritt A."/>
            <person name="Adam C."/>
            <person name="Daum C."/>
            <person name="Floudas D."/>
            <person name="Sun H."/>
            <person name="Yadav J.S."/>
            <person name="Pangilinan J."/>
            <person name="Larsson K.H."/>
            <person name="Matsuura K."/>
            <person name="Barry K."/>
            <person name="Labutti K."/>
            <person name="Kuo R."/>
            <person name="Ohm R.A."/>
            <person name="Bhattacharya S.S."/>
            <person name="Shirouzu T."/>
            <person name="Yoshinaga Y."/>
            <person name="Martin F.M."/>
            <person name="Grigoriev I.V."/>
            <person name="Hibbett D.S."/>
        </authorList>
    </citation>
    <scope>NUCLEOTIDE SEQUENCE [LARGE SCALE GENOMIC DNA]</scope>
    <source>
        <strain evidence="2 3">93-53</strain>
    </source>
</reference>